<dbReference type="SUPFAM" id="SSF54001">
    <property type="entry name" value="Cysteine proteinases"/>
    <property type="match status" value="1"/>
</dbReference>
<evidence type="ECO:0000256" key="1">
    <source>
        <dbReference type="ARBA" id="ARBA00008455"/>
    </source>
</evidence>
<evidence type="ECO:0000313" key="8">
    <source>
        <dbReference type="EMBL" id="CAI8032365.1"/>
    </source>
</evidence>
<keyword evidence="9" id="KW-1185">Reference proteome</keyword>
<evidence type="ECO:0000313" key="9">
    <source>
        <dbReference type="Proteomes" id="UP001174909"/>
    </source>
</evidence>
<evidence type="ECO:0000256" key="4">
    <source>
        <dbReference type="ARBA" id="ARBA00022807"/>
    </source>
</evidence>
<gene>
    <name evidence="8" type="ORF">GBAR_LOCUS18298</name>
</gene>
<dbReference type="InterPro" id="IPR025660">
    <property type="entry name" value="Pept_his_AS"/>
</dbReference>
<dbReference type="AlphaFoldDB" id="A0AA35WZF7"/>
<dbReference type="FunFam" id="3.90.70.10:FF:000006">
    <property type="entry name" value="Cathepsin S"/>
    <property type="match status" value="1"/>
</dbReference>
<dbReference type="SMART" id="SM00645">
    <property type="entry name" value="Pept_C1"/>
    <property type="match status" value="1"/>
</dbReference>
<dbReference type="InterPro" id="IPR013128">
    <property type="entry name" value="Peptidase_C1A"/>
</dbReference>
<sequence>MVQLMLVVTSLLLCLLAPSRASPVSFQQYLEEEEVEEQWKPVYQLSRQWQAWKSEHTRSYISDNEELERHLIWISNMKYIEGHNANENMFGYRLSMNQYGDMTDIEYKTKILTYRKTNTSSGGSGGPKVTPYVPDPHLSLPEALDWRSRGAVSAVKDQGSCGASYAFSTTGSIEGAVALGYGRLVSLSEQNIIDCSVPLGNNGCNGGNMYNSFMYIIDNGGIDTSYAYPYQGSQTGCSFDRYAVGADITGIISIREGSEYHLQTALASAGPISIAVDASTNSFRFYDGGVFDSFRCSSTDVNHAMTLIGYGTYNGKEHWMVKNSWGTSWGVDGYIMMTRNYYNQCGIASDASYPSL</sequence>
<evidence type="ECO:0000256" key="5">
    <source>
        <dbReference type="SAM" id="SignalP"/>
    </source>
</evidence>
<dbReference type="Proteomes" id="UP001174909">
    <property type="component" value="Unassembled WGS sequence"/>
</dbReference>
<dbReference type="PRINTS" id="PR00705">
    <property type="entry name" value="PAPAIN"/>
</dbReference>
<dbReference type="EMBL" id="CASHTH010002598">
    <property type="protein sequence ID" value="CAI8032365.1"/>
    <property type="molecule type" value="Genomic_DNA"/>
</dbReference>
<feature type="signal peptide" evidence="5">
    <location>
        <begin position="1"/>
        <end position="21"/>
    </location>
</feature>
<feature type="domain" description="Cathepsin propeptide inhibitor" evidence="7">
    <location>
        <begin position="49"/>
        <end position="107"/>
    </location>
</feature>
<dbReference type="Gene3D" id="3.90.70.10">
    <property type="entry name" value="Cysteine proteinases"/>
    <property type="match status" value="1"/>
</dbReference>
<comment type="similarity">
    <text evidence="1">Belongs to the peptidase C1 family.</text>
</comment>
<dbReference type="GO" id="GO:0006508">
    <property type="term" value="P:proteolysis"/>
    <property type="evidence" value="ECO:0007669"/>
    <property type="project" value="UniProtKB-KW"/>
</dbReference>
<dbReference type="InterPro" id="IPR000668">
    <property type="entry name" value="Peptidase_C1A_C"/>
</dbReference>
<accession>A0AA35WZF7</accession>
<dbReference type="PANTHER" id="PTHR12411">
    <property type="entry name" value="CYSTEINE PROTEASE FAMILY C1-RELATED"/>
    <property type="match status" value="1"/>
</dbReference>
<evidence type="ECO:0000259" key="7">
    <source>
        <dbReference type="SMART" id="SM00848"/>
    </source>
</evidence>
<dbReference type="GO" id="GO:0008234">
    <property type="term" value="F:cysteine-type peptidase activity"/>
    <property type="evidence" value="ECO:0007669"/>
    <property type="project" value="UniProtKB-KW"/>
</dbReference>
<comment type="caution">
    <text evidence="8">The sequence shown here is derived from an EMBL/GenBank/DDBJ whole genome shotgun (WGS) entry which is preliminary data.</text>
</comment>
<dbReference type="InterPro" id="IPR038765">
    <property type="entry name" value="Papain-like_cys_pep_sf"/>
</dbReference>
<proteinExistence type="inferred from homology"/>
<dbReference type="CDD" id="cd02248">
    <property type="entry name" value="Peptidase_C1A"/>
    <property type="match status" value="1"/>
</dbReference>
<evidence type="ECO:0000256" key="3">
    <source>
        <dbReference type="ARBA" id="ARBA00022801"/>
    </source>
</evidence>
<dbReference type="Pfam" id="PF00112">
    <property type="entry name" value="Peptidase_C1"/>
    <property type="match status" value="1"/>
</dbReference>
<keyword evidence="4" id="KW-0788">Thiol protease</keyword>
<dbReference type="PROSITE" id="PS00639">
    <property type="entry name" value="THIOL_PROTEASE_HIS"/>
    <property type="match status" value="1"/>
</dbReference>
<protein>
    <submittedName>
        <fullName evidence="8">Silicatein</fullName>
    </submittedName>
</protein>
<feature type="domain" description="Peptidase C1A papain C-terminal" evidence="6">
    <location>
        <begin position="140"/>
        <end position="355"/>
    </location>
</feature>
<keyword evidence="2" id="KW-0645">Protease</keyword>
<dbReference type="InterPro" id="IPR013201">
    <property type="entry name" value="Prot_inhib_I29"/>
</dbReference>
<reference evidence="8" key="1">
    <citation type="submission" date="2023-03" db="EMBL/GenBank/DDBJ databases">
        <authorList>
            <person name="Steffen K."/>
            <person name="Cardenas P."/>
        </authorList>
    </citation>
    <scope>NUCLEOTIDE SEQUENCE</scope>
</reference>
<keyword evidence="3" id="KW-0378">Hydrolase</keyword>
<name>A0AA35WZF7_GEOBA</name>
<dbReference type="InterPro" id="IPR039417">
    <property type="entry name" value="Peptidase_C1A_papain-like"/>
</dbReference>
<organism evidence="8 9">
    <name type="scientific">Geodia barretti</name>
    <name type="common">Barrett's horny sponge</name>
    <dbReference type="NCBI Taxonomy" id="519541"/>
    <lineage>
        <taxon>Eukaryota</taxon>
        <taxon>Metazoa</taxon>
        <taxon>Porifera</taxon>
        <taxon>Demospongiae</taxon>
        <taxon>Heteroscleromorpha</taxon>
        <taxon>Tetractinellida</taxon>
        <taxon>Astrophorina</taxon>
        <taxon>Geodiidae</taxon>
        <taxon>Geodia</taxon>
    </lineage>
</organism>
<dbReference type="Pfam" id="PF08246">
    <property type="entry name" value="Inhibitor_I29"/>
    <property type="match status" value="1"/>
</dbReference>
<dbReference type="SMART" id="SM00848">
    <property type="entry name" value="Inhibitor_I29"/>
    <property type="match status" value="1"/>
</dbReference>
<evidence type="ECO:0000256" key="2">
    <source>
        <dbReference type="ARBA" id="ARBA00022670"/>
    </source>
</evidence>
<evidence type="ECO:0000259" key="6">
    <source>
        <dbReference type="SMART" id="SM00645"/>
    </source>
</evidence>
<keyword evidence="5" id="KW-0732">Signal</keyword>
<feature type="chain" id="PRO_5041322352" evidence="5">
    <location>
        <begin position="22"/>
        <end position="356"/>
    </location>
</feature>